<dbReference type="InterPro" id="IPR050712">
    <property type="entry name" value="NAD(P)H-dep_reductase"/>
</dbReference>
<dbReference type="GO" id="GO:0016491">
    <property type="term" value="F:oxidoreductase activity"/>
    <property type="evidence" value="ECO:0007669"/>
    <property type="project" value="UniProtKB-KW"/>
</dbReference>
<evidence type="ECO:0000256" key="2">
    <source>
        <dbReference type="ARBA" id="ARBA00022643"/>
    </source>
</evidence>
<dbReference type="Pfam" id="PF03358">
    <property type="entry name" value="FMN_red"/>
    <property type="match status" value="1"/>
</dbReference>
<dbReference type="InterPro" id="IPR005025">
    <property type="entry name" value="FMN_Rdtase-like_dom"/>
</dbReference>
<evidence type="ECO:0000313" key="5">
    <source>
        <dbReference type="Proteomes" id="UP001596018"/>
    </source>
</evidence>
<evidence type="ECO:0000313" key="4">
    <source>
        <dbReference type="EMBL" id="MFC5440498.1"/>
    </source>
</evidence>
<keyword evidence="4" id="KW-0560">Oxidoreductase</keyword>
<comment type="cofactor">
    <cofactor evidence="1">
        <name>FMN</name>
        <dbReference type="ChEBI" id="CHEBI:58210"/>
    </cofactor>
</comment>
<sequence length="205" mass="21899">MPTLSQPRSVLCLAGSLRRASWNRRLLHAATFMAPPTLRLDVFDALSSVPLFDEDVEQREPGGPAGVRALRAAMAAADGLIIATPEYNHAMPGVLKNALDWLSREGPEGDVLLEKPVGILGASGGPWGTRLAQASLRQVLHACGALVMPTPTVFVANATTRFDDRGILTDPTTAQSLQRFLLAFEHWLLRVVPSASEAQSAGAMP</sequence>
<dbReference type="EC" id="1.-.-.-" evidence="4"/>
<dbReference type="Proteomes" id="UP001596018">
    <property type="component" value="Unassembled WGS sequence"/>
</dbReference>
<evidence type="ECO:0000256" key="1">
    <source>
        <dbReference type="ARBA" id="ARBA00001917"/>
    </source>
</evidence>
<dbReference type="SUPFAM" id="SSF52218">
    <property type="entry name" value="Flavoproteins"/>
    <property type="match status" value="1"/>
</dbReference>
<protein>
    <submittedName>
        <fullName evidence="4">NADPH-dependent FMN reductase</fullName>
        <ecNumber evidence="4">1.-.-.-</ecNumber>
    </submittedName>
</protein>
<dbReference type="EMBL" id="JBHSMM010000002">
    <property type="protein sequence ID" value="MFC5440498.1"/>
    <property type="molecule type" value="Genomic_DNA"/>
</dbReference>
<accession>A0ABW0JWH2</accession>
<proteinExistence type="predicted"/>
<dbReference type="InterPro" id="IPR029039">
    <property type="entry name" value="Flavoprotein-like_sf"/>
</dbReference>
<dbReference type="RefSeq" id="WP_377340690.1">
    <property type="nucleotide sequence ID" value="NZ_JALBWS010000013.1"/>
</dbReference>
<evidence type="ECO:0000259" key="3">
    <source>
        <dbReference type="Pfam" id="PF03358"/>
    </source>
</evidence>
<keyword evidence="2" id="KW-0285">Flavoprotein</keyword>
<dbReference type="PANTHER" id="PTHR30543:SF21">
    <property type="entry name" value="NAD(P)H-DEPENDENT FMN REDUCTASE LOT6"/>
    <property type="match status" value="1"/>
</dbReference>
<keyword evidence="2" id="KW-0288">FMN</keyword>
<keyword evidence="5" id="KW-1185">Reference proteome</keyword>
<comment type="caution">
    <text evidence="4">The sequence shown here is derived from an EMBL/GenBank/DDBJ whole genome shotgun (WGS) entry which is preliminary data.</text>
</comment>
<dbReference type="Gene3D" id="3.40.50.360">
    <property type="match status" value="1"/>
</dbReference>
<name>A0ABW0JWH2_9GAMM</name>
<dbReference type="PANTHER" id="PTHR30543">
    <property type="entry name" value="CHROMATE REDUCTASE"/>
    <property type="match status" value="1"/>
</dbReference>
<organism evidence="4 5">
    <name type="scientific">Rhodanobacter ginsenosidimutans</name>
    <dbReference type="NCBI Taxonomy" id="490571"/>
    <lineage>
        <taxon>Bacteria</taxon>
        <taxon>Pseudomonadati</taxon>
        <taxon>Pseudomonadota</taxon>
        <taxon>Gammaproteobacteria</taxon>
        <taxon>Lysobacterales</taxon>
        <taxon>Rhodanobacteraceae</taxon>
        <taxon>Rhodanobacter</taxon>
    </lineage>
</organism>
<feature type="domain" description="NADPH-dependent FMN reductase-like" evidence="3">
    <location>
        <begin position="10"/>
        <end position="159"/>
    </location>
</feature>
<reference evidence="5" key="1">
    <citation type="journal article" date="2019" name="Int. J. Syst. Evol. Microbiol.">
        <title>The Global Catalogue of Microorganisms (GCM) 10K type strain sequencing project: providing services to taxonomists for standard genome sequencing and annotation.</title>
        <authorList>
            <consortium name="The Broad Institute Genomics Platform"/>
            <consortium name="The Broad Institute Genome Sequencing Center for Infectious Disease"/>
            <person name="Wu L."/>
            <person name="Ma J."/>
        </authorList>
    </citation>
    <scope>NUCLEOTIDE SEQUENCE [LARGE SCALE GENOMIC DNA]</scope>
    <source>
        <strain evidence="5">KACC 12822</strain>
    </source>
</reference>
<gene>
    <name evidence="4" type="ORF">ACFPK0_10785</name>
</gene>